<proteinExistence type="predicted"/>
<accession>A0A4Y2LLH0</accession>
<organism evidence="1 2">
    <name type="scientific">Araneus ventricosus</name>
    <name type="common">Orbweaver spider</name>
    <name type="synonym">Epeira ventricosa</name>
    <dbReference type="NCBI Taxonomy" id="182803"/>
    <lineage>
        <taxon>Eukaryota</taxon>
        <taxon>Metazoa</taxon>
        <taxon>Ecdysozoa</taxon>
        <taxon>Arthropoda</taxon>
        <taxon>Chelicerata</taxon>
        <taxon>Arachnida</taxon>
        <taxon>Araneae</taxon>
        <taxon>Araneomorphae</taxon>
        <taxon>Entelegynae</taxon>
        <taxon>Araneoidea</taxon>
        <taxon>Araneidae</taxon>
        <taxon>Araneus</taxon>
    </lineage>
</organism>
<keyword evidence="2" id="KW-1185">Reference proteome</keyword>
<sequence>MVVESFVPSVNQSIETGIKEIRFQVTEPVNDSFLNFGIGFEMATCQALLQRSKDIKITWPEILAVGRIFQNIPFENAVLTFREQFRSFPVKCLVQRDTITGSIHVRSKRMEINQQLNWLPQKTRIITFFGDGTVFNFLWGWTRGVS</sequence>
<dbReference type="AlphaFoldDB" id="A0A4Y2LLH0"/>
<protein>
    <submittedName>
        <fullName evidence="1">Uncharacterized protein</fullName>
    </submittedName>
</protein>
<dbReference type="EMBL" id="BGPR01006043">
    <property type="protein sequence ID" value="GBN15598.1"/>
    <property type="molecule type" value="Genomic_DNA"/>
</dbReference>
<reference evidence="1 2" key="1">
    <citation type="journal article" date="2019" name="Sci. Rep.">
        <title>Orb-weaving spider Araneus ventricosus genome elucidates the spidroin gene catalogue.</title>
        <authorList>
            <person name="Kono N."/>
            <person name="Nakamura H."/>
            <person name="Ohtoshi R."/>
            <person name="Moran D.A.P."/>
            <person name="Shinohara A."/>
            <person name="Yoshida Y."/>
            <person name="Fujiwara M."/>
            <person name="Mori M."/>
            <person name="Tomita M."/>
            <person name="Arakawa K."/>
        </authorList>
    </citation>
    <scope>NUCLEOTIDE SEQUENCE [LARGE SCALE GENOMIC DNA]</scope>
</reference>
<gene>
    <name evidence="1" type="ORF">AVEN_24261_1</name>
</gene>
<comment type="caution">
    <text evidence="1">The sequence shown here is derived from an EMBL/GenBank/DDBJ whole genome shotgun (WGS) entry which is preliminary data.</text>
</comment>
<evidence type="ECO:0000313" key="2">
    <source>
        <dbReference type="Proteomes" id="UP000499080"/>
    </source>
</evidence>
<dbReference type="Proteomes" id="UP000499080">
    <property type="component" value="Unassembled WGS sequence"/>
</dbReference>
<evidence type="ECO:0000313" key="1">
    <source>
        <dbReference type="EMBL" id="GBN15598.1"/>
    </source>
</evidence>
<name>A0A4Y2LLH0_ARAVE</name>